<evidence type="ECO:0000313" key="1">
    <source>
        <dbReference type="EMBL" id="KZL51272.1"/>
    </source>
</evidence>
<evidence type="ECO:0000313" key="2">
    <source>
        <dbReference type="Proteomes" id="UP000076555"/>
    </source>
</evidence>
<accession>A0A166KLB3</accession>
<dbReference type="Proteomes" id="UP000076555">
    <property type="component" value="Unassembled WGS sequence"/>
</dbReference>
<reference evidence="1 2" key="1">
    <citation type="submission" date="2016-04" db="EMBL/GenBank/DDBJ databases">
        <title>Draft Genome Assembly of the Bloom-forming Cyanobacterium Nodularia spumigena Strain CENA596 in Shrimp Production Ponds.</title>
        <authorList>
            <person name="Popin R.V."/>
            <person name="Rigonato J."/>
            <person name="Abreu V.A."/>
            <person name="Andreote A.P."/>
            <person name="Silveira S.B."/>
            <person name="Odebrecht C."/>
            <person name="Fiore M.F."/>
        </authorList>
    </citation>
    <scope>NUCLEOTIDE SEQUENCE [LARGE SCALE GENOMIC DNA]</scope>
    <source>
        <strain evidence="1 2">CENA596</strain>
    </source>
</reference>
<proteinExistence type="predicted"/>
<sequence length="82" mass="9674">MARLLKFLLEITLPNPIKSINLSADKQPINNYLEMDIIRSKHLFFIEYFTFTDIMLPNNLVRTKIHLMFNVSNHSLISIVNR</sequence>
<dbReference type="AlphaFoldDB" id="A0A166KLB3"/>
<comment type="caution">
    <text evidence="1">The sequence shown here is derived from an EMBL/GenBank/DDBJ whole genome shotgun (WGS) entry which is preliminary data.</text>
</comment>
<dbReference type="EMBL" id="LWAJ01000031">
    <property type="protein sequence ID" value="KZL51272.1"/>
    <property type="molecule type" value="Genomic_DNA"/>
</dbReference>
<protein>
    <submittedName>
        <fullName evidence="1">Uncharacterized protein</fullName>
    </submittedName>
</protein>
<name>A0A166KLB3_NODSP</name>
<organism evidence="1 2">
    <name type="scientific">Nodularia spumigena CENA596</name>
    <dbReference type="NCBI Taxonomy" id="1819295"/>
    <lineage>
        <taxon>Bacteria</taxon>
        <taxon>Bacillati</taxon>
        <taxon>Cyanobacteriota</taxon>
        <taxon>Cyanophyceae</taxon>
        <taxon>Nostocales</taxon>
        <taxon>Nodulariaceae</taxon>
        <taxon>Nodularia</taxon>
    </lineage>
</organism>
<gene>
    <name evidence="1" type="ORF">A2T98_03135</name>
</gene>